<organism evidence="2 3">
    <name type="scientific">Gallibacterium salpingitidis</name>
    <dbReference type="NCBI Taxonomy" id="505341"/>
    <lineage>
        <taxon>Bacteria</taxon>
        <taxon>Pseudomonadati</taxon>
        <taxon>Pseudomonadota</taxon>
        <taxon>Gammaproteobacteria</taxon>
        <taxon>Pasteurellales</taxon>
        <taxon>Pasteurellaceae</taxon>
        <taxon>Gallibacterium</taxon>
    </lineage>
</organism>
<dbReference type="InterPro" id="IPR019260">
    <property type="entry name" value="DUF2262"/>
</dbReference>
<dbReference type="AlphaFoldDB" id="A0A1A7NXK1"/>
<evidence type="ECO:0000313" key="2">
    <source>
        <dbReference type="EMBL" id="OBW94428.1"/>
    </source>
</evidence>
<comment type="caution">
    <text evidence="2">The sequence shown here is derived from an EMBL/GenBank/DDBJ whole genome shotgun (WGS) entry which is preliminary data.</text>
</comment>
<feature type="domain" description="DUF2262" evidence="1">
    <location>
        <begin position="13"/>
        <end position="142"/>
    </location>
</feature>
<keyword evidence="3" id="KW-1185">Reference proteome</keyword>
<sequence>MAIEASKPKVIKDKELGTFKKVQGMDVFVGKISIEGKKVYVDIVNGSDKALVRLKEVNNSMEAILEKCRLAIYANLESLYDRAGVEPKNLTKEEWLQILKLKEIYIDENLDFHLYFEDKKQIFIGIQIVVVLDKDNNITSITL</sequence>
<dbReference type="Proteomes" id="UP000092649">
    <property type="component" value="Unassembled WGS sequence"/>
</dbReference>
<gene>
    <name evidence="2" type="ORF">QS62_06095</name>
</gene>
<evidence type="ECO:0000313" key="3">
    <source>
        <dbReference type="Proteomes" id="UP000092649"/>
    </source>
</evidence>
<dbReference type="EMBL" id="JTJL01000025">
    <property type="protein sequence ID" value="OBW94428.1"/>
    <property type="molecule type" value="Genomic_DNA"/>
</dbReference>
<evidence type="ECO:0000259" key="1">
    <source>
        <dbReference type="Pfam" id="PF10020"/>
    </source>
</evidence>
<accession>A0A1A7NXK1</accession>
<proteinExistence type="predicted"/>
<dbReference type="Pfam" id="PF10020">
    <property type="entry name" value="DUF2262"/>
    <property type="match status" value="1"/>
</dbReference>
<name>A0A1A7NXK1_9PAST</name>
<reference evidence="2 3" key="1">
    <citation type="submission" date="2014-11" db="EMBL/GenBank/DDBJ databases">
        <title>Pan-genome of Gallibacterium spp.</title>
        <authorList>
            <person name="Kudirkiene E."/>
            <person name="Bojesen A.M."/>
        </authorList>
    </citation>
    <scope>NUCLEOTIDE SEQUENCE [LARGE SCALE GENOMIC DNA]</scope>
    <source>
        <strain evidence="2 3">F150</strain>
    </source>
</reference>
<protein>
    <recommendedName>
        <fullName evidence="1">DUF2262 domain-containing protein</fullName>
    </recommendedName>
</protein>